<evidence type="ECO:0000313" key="5">
    <source>
        <dbReference type="Proteomes" id="UP000694723"/>
    </source>
</evidence>
<dbReference type="Ensembl" id="ENSSSCT00050041672.1">
    <property type="protein sequence ID" value="ENSSSCP00050017217.1"/>
    <property type="gene ID" value="ENSSSCG00050031001.1"/>
</dbReference>
<evidence type="ECO:0000256" key="2">
    <source>
        <dbReference type="ARBA" id="ARBA00005535"/>
    </source>
</evidence>
<dbReference type="GO" id="GO:0008021">
    <property type="term" value="C:synaptic vesicle"/>
    <property type="evidence" value="ECO:0007669"/>
    <property type="project" value="UniProtKB-SubCell"/>
</dbReference>
<sequence length="314" mass="34731">MATVMAATAAERAVLEEEFRWLLHDEVHAVLRQLQDILKEASLRFTLPGSGTEGPTKQENFILGSCGTDQVKGVLTLQGDALSQADVNLKMPRNNQLLHFAFREDKQWKLQQIQDARNHVSQAIYLLANRDENYQFRTGAEVLKLMDAVMLQLTRARNRLTTPATLTLPEIAASGLTRMFAPALPSDLLVNFYINLNKLCLTVYQLHALQPNSTKVSTPPTRPLPCLPSAPQPCSPLSPGPDLCDALCLELPPGWRRCAPQPRGHVVSMPLGEVPGHPRHPNPLHLRGWGPGWLDHPRGPSPLPPVSGAHSVWR</sequence>
<dbReference type="InterPro" id="IPR028241">
    <property type="entry name" value="RAVE2/Rogdi"/>
</dbReference>
<evidence type="ECO:0000256" key="1">
    <source>
        <dbReference type="ARBA" id="ARBA00004234"/>
    </source>
</evidence>
<dbReference type="PANTHER" id="PTHR13618">
    <property type="entry name" value="LEUCINE ZIPPER CONTAINING TRANSCRIPTION FACTOR LZF1"/>
    <property type="match status" value="1"/>
</dbReference>
<dbReference type="AlphaFoldDB" id="A0A8D1X0T7"/>
<comment type="similarity">
    <text evidence="2">Belongs to the rogdi family.</text>
</comment>
<evidence type="ECO:0000256" key="3">
    <source>
        <dbReference type="ARBA" id="ARBA00022046"/>
    </source>
</evidence>
<dbReference type="Proteomes" id="UP000694723">
    <property type="component" value="Unplaced"/>
</dbReference>
<name>A0A8D1X0T7_PIG</name>
<accession>A0A8D1X0T7</accession>
<dbReference type="Proteomes" id="UP000694571">
    <property type="component" value="Unplaced"/>
</dbReference>
<dbReference type="Pfam" id="PF10259">
    <property type="entry name" value="Rogdi_lz"/>
    <property type="match status" value="1"/>
</dbReference>
<reference evidence="4" key="1">
    <citation type="submission" date="2025-05" db="UniProtKB">
        <authorList>
            <consortium name="Ensembl"/>
        </authorList>
    </citation>
    <scope>IDENTIFICATION</scope>
</reference>
<comment type="subcellular location">
    <subcellularLocation>
        <location evidence="1">Cytoplasmic vesicle</location>
        <location evidence="1">Secretory vesicle</location>
        <location evidence="1">Synaptic vesicle</location>
    </subcellularLocation>
</comment>
<organism evidence="4 5">
    <name type="scientific">Sus scrofa</name>
    <name type="common">Pig</name>
    <dbReference type="NCBI Taxonomy" id="9823"/>
    <lineage>
        <taxon>Eukaryota</taxon>
        <taxon>Metazoa</taxon>
        <taxon>Chordata</taxon>
        <taxon>Craniata</taxon>
        <taxon>Vertebrata</taxon>
        <taxon>Euteleostomi</taxon>
        <taxon>Mammalia</taxon>
        <taxon>Eutheria</taxon>
        <taxon>Laurasiatheria</taxon>
        <taxon>Artiodactyla</taxon>
        <taxon>Suina</taxon>
        <taxon>Suidae</taxon>
        <taxon>Sus</taxon>
    </lineage>
</organism>
<evidence type="ECO:0000313" key="4">
    <source>
        <dbReference type="Ensembl" id="ENSSSCP00060047191.1"/>
    </source>
</evidence>
<protein>
    <recommendedName>
        <fullName evidence="3">Protein rogdi homolog</fullName>
    </recommendedName>
</protein>
<proteinExistence type="inferred from homology"/>
<dbReference type="Ensembl" id="ENSSSCT00060106732.1">
    <property type="protein sequence ID" value="ENSSSCP00060047191.1"/>
    <property type="gene ID" value="ENSSSCG00060077521.1"/>
</dbReference>
<dbReference type="PANTHER" id="PTHR13618:SF1">
    <property type="entry name" value="PROTEIN ROGDI HOMOLOG"/>
    <property type="match status" value="1"/>
</dbReference>